<organism evidence="1 2">
    <name type="scientific">Elysia marginata</name>
    <dbReference type="NCBI Taxonomy" id="1093978"/>
    <lineage>
        <taxon>Eukaryota</taxon>
        <taxon>Metazoa</taxon>
        <taxon>Spiralia</taxon>
        <taxon>Lophotrochozoa</taxon>
        <taxon>Mollusca</taxon>
        <taxon>Gastropoda</taxon>
        <taxon>Heterobranchia</taxon>
        <taxon>Euthyneura</taxon>
        <taxon>Panpulmonata</taxon>
        <taxon>Sacoglossa</taxon>
        <taxon>Placobranchoidea</taxon>
        <taxon>Plakobranchidae</taxon>
        <taxon>Elysia</taxon>
    </lineage>
</organism>
<proteinExistence type="predicted"/>
<dbReference type="GO" id="GO:0003964">
    <property type="term" value="F:RNA-directed DNA polymerase activity"/>
    <property type="evidence" value="ECO:0007669"/>
    <property type="project" value="UniProtKB-KW"/>
</dbReference>
<dbReference type="PANTHER" id="PTHR33050">
    <property type="entry name" value="REVERSE TRANSCRIPTASE DOMAIN-CONTAINING PROTEIN"/>
    <property type="match status" value="1"/>
</dbReference>
<dbReference type="EMBL" id="BMAT01002646">
    <property type="protein sequence ID" value="GFS10925.1"/>
    <property type="molecule type" value="Genomic_DNA"/>
</dbReference>
<name>A0AAV4IMK8_9GAST</name>
<evidence type="ECO:0000313" key="1">
    <source>
        <dbReference type="EMBL" id="GFS10925.1"/>
    </source>
</evidence>
<dbReference type="AlphaFoldDB" id="A0AAV4IMK8"/>
<protein>
    <submittedName>
        <fullName evidence="1">Reverse transcriptase</fullName>
    </submittedName>
</protein>
<dbReference type="PANTHER" id="PTHR33050:SF7">
    <property type="entry name" value="RIBONUCLEASE H"/>
    <property type="match status" value="1"/>
</dbReference>
<dbReference type="InterPro" id="IPR052055">
    <property type="entry name" value="Hepadnavirus_pol/RT"/>
</dbReference>
<accession>A0AAV4IMK8</accession>
<gene>
    <name evidence="1" type="ORF">ElyMa_001334900</name>
</gene>
<keyword evidence="2" id="KW-1185">Reference proteome</keyword>
<comment type="caution">
    <text evidence="1">The sequence shown here is derived from an EMBL/GenBank/DDBJ whole genome shotgun (WGS) entry which is preliminary data.</text>
</comment>
<keyword evidence="1" id="KW-0548">Nucleotidyltransferase</keyword>
<reference evidence="1 2" key="1">
    <citation type="journal article" date="2021" name="Elife">
        <title>Chloroplast acquisition without the gene transfer in kleptoplastic sea slugs, Plakobranchus ocellatus.</title>
        <authorList>
            <person name="Maeda T."/>
            <person name="Takahashi S."/>
            <person name="Yoshida T."/>
            <person name="Shimamura S."/>
            <person name="Takaki Y."/>
            <person name="Nagai Y."/>
            <person name="Toyoda A."/>
            <person name="Suzuki Y."/>
            <person name="Arimoto A."/>
            <person name="Ishii H."/>
            <person name="Satoh N."/>
            <person name="Nishiyama T."/>
            <person name="Hasebe M."/>
            <person name="Maruyama T."/>
            <person name="Minagawa J."/>
            <person name="Obokata J."/>
            <person name="Shigenobu S."/>
        </authorList>
    </citation>
    <scope>NUCLEOTIDE SEQUENCE [LARGE SCALE GENOMIC DNA]</scope>
</reference>
<dbReference type="CDD" id="cd09275">
    <property type="entry name" value="RNase_HI_RT_DIRS1"/>
    <property type="match status" value="1"/>
</dbReference>
<sequence length="116" mass="13234">MNDKVSHGMWRDDEKLENINVLELKAAMLAVQSFCRETENCHVRIQIDNTRAVSYINNMGGTHSPKCNEMSRTLIMWCKNRGIWLSECHVAGKDNCKADSYSRKHSVHVIPNGPSM</sequence>
<dbReference type="Proteomes" id="UP000762676">
    <property type="component" value="Unassembled WGS sequence"/>
</dbReference>
<keyword evidence="1" id="KW-0695">RNA-directed DNA polymerase</keyword>
<keyword evidence="1" id="KW-0808">Transferase</keyword>
<evidence type="ECO:0000313" key="2">
    <source>
        <dbReference type="Proteomes" id="UP000762676"/>
    </source>
</evidence>